<proteinExistence type="predicted"/>
<sequence>MRLTQSALFCFAAATLVSGQFNIQYWSSGGCGGGNVGCFNIPQLECCGAPPGGSNAFKTIKGTTGGRVGIMVFTVPTNSGECGSCQYTGSLNTCWENTSPFNTAFILEIPNACARKELFALDAPIMTSKEPVANVTATTAPSECTRIHRPNVATLNGQHFDITGHEHDDVVADMIAFGNLTDPTERQQAEAAFDAKWARLKMDPFHPTLAGTNQISS</sequence>
<evidence type="ECO:0000313" key="3">
    <source>
        <dbReference type="Proteomes" id="UP000800235"/>
    </source>
</evidence>
<dbReference type="OrthoDB" id="4752469at2759"/>
<feature type="chain" id="PRO_5040514484" evidence="1">
    <location>
        <begin position="20"/>
        <end position="217"/>
    </location>
</feature>
<gene>
    <name evidence="2" type="ORF">EJ08DRAFT_684006</name>
</gene>
<dbReference type="AlphaFoldDB" id="A0A9P4NEY5"/>
<organism evidence="2 3">
    <name type="scientific">Tothia fuscella</name>
    <dbReference type="NCBI Taxonomy" id="1048955"/>
    <lineage>
        <taxon>Eukaryota</taxon>
        <taxon>Fungi</taxon>
        <taxon>Dikarya</taxon>
        <taxon>Ascomycota</taxon>
        <taxon>Pezizomycotina</taxon>
        <taxon>Dothideomycetes</taxon>
        <taxon>Pleosporomycetidae</taxon>
        <taxon>Venturiales</taxon>
        <taxon>Cylindrosympodiaceae</taxon>
        <taxon>Tothia</taxon>
    </lineage>
</organism>
<protein>
    <submittedName>
        <fullName evidence="2">Uncharacterized protein</fullName>
    </submittedName>
</protein>
<accession>A0A9P4NEY5</accession>
<dbReference type="EMBL" id="MU007134">
    <property type="protein sequence ID" value="KAF2417711.1"/>
    <property type="molecule type" value="Genomic_DNA"/>
</dbReference>
<dbReference type="Proteomes" id="UP000800235">
    <property type="component" value="Unassembled WGS sequence"/>
</dbReference>
<comment type="caution">
    <text evidence="2">The sequence shown here is derived from an EMBL/GenBank/DDBJ whole genome shotgun (WGS) entry which is preliminary data.</text>
</comment>
<evidence type="ECO:0000313" key="2">
    <source>
        <dbReference type="EMBL" id="KAF2417711.1"/>
    </source>
</evidence>
<evidence type="ECO:0000256" key="1">
    <source>
        <dbReference type="SAM" id="SignalP"/>
    </source>
</evidence>
<keyword evidence="3" id="KW-1185">Reference proteome</keyword>
<feature type="signal peptide" evidence="1">
    <location>
        <begin position="1"/>
        <end position="19"/>
    </location>
</feature>
<reference evidence="2" key="1">
    <citation type="journal article" date="2020" name="Stud. Mycol.">
        <title>101 Dothideomycetes genomes: a test case for predicting lifestyles and emergence of pathogens.</title>
        <authorList>
            <person name="Haridas S."/>
            <person name="Albert R."/>
            <person name="Binder M."/>
            <person name="Bloem J."/>
            <person name="Labutti K."/>
            <person name="Salamov A."/>
            <person name="Andreopoulos B."/>
            <person name="Baker S."/>
            <person name="Barry K."/>
            <person name="Bills G."/>
            <person name="Bluhm B."/>
            <person name="Cannon C."/>
            <person name="Castanera R."/>
            <person name="Culley D."/>
            <person name="Daum C."/>
            <person name="Ezra D."/>
            <person name="Gonzalez J."/>
            <person name="Henrissat B."/>
            <person name="Kuo A."/>
            <person name="Liang C."/>
            <person name="Lipzen A."/>
            <person name="Lutzoni F."/>
            <person name="Magnuson J."/>
            <person name="Mondo S."/>
            <person name="Nolan M."/>
            <person name="Ohm R."/>
            <person name="Pangilinan J."/>
            <person name="Park H.-J."/>
            <person name="Ramirez L."/>
            <person name="Alfaro M."/>
            <person name="Sun H."/>
            <person name="Tritt A."/>
            <person name="Yoshinaga Y."/>
            <person name="Zwiers L.-H."/>
            <person name="Turgeon B."/>
            <person name="Goodwin S."/>
            <person name="Spatafora J."/>
            <person name="Crous P."/>
            <person name="Grigoriev I."/>
        </authorList>
    </citation>
    <scope>NUCLEOTIDE SEQUENCE</scope>
    <source>
        <strain evidence="2">CBS 130266</strain>
    </source>
</reference>
<name>A0A9P4NEY5_9PEZI</name>
<keyword evidence="1" id="KW-0732">Signal</keyword>
<dbReference type="PROSITE" id="PS51257">
    <property type="entry name" value="PROKAR_LIPOPROTEIN"/>
    <property type="match status" value="1"/>
</dbReference>